<evidence type="ECO:0000313" key="6">
    <source>
        <dbReference type="Proteomes" id="UP000193719"/>
    </source>
</evidence>
<feature type="domain" description="N-acetyltransferase" evidence="4">
    <location>
        <begin position="16"/>
        <end position="159"/>
    </location>
</feature>
<dbReference type="InterPro" id="IPR039135">
    <property type="entry name" value="NAT9-like"/>
</dbReference>
<dbReference type="Pfam" id="PF13302">
    <property type="entry name" value="Acetyltransf_3"/>
    <property type="match status" value="1"/>
</dbReference>
<accession>A0A1Y1VKC1</accession>
<dbReference type="InterPro" id="IPR016181">
    <property type="entry name" value="Acyl_CoA_acyltransferase"/>
</dbReference>
<keyword evidence="6" id="KW-1185">Reference proteome</keyword>
<gene>
    <name evidence="5" type="ORF">BCR36DRAFT_409291</name>
</gene>
<keyword evidence="3" id="KW-0012">Acyltransferase</keyword>
<dbReference type="PANTHER" id="PTHR13256:SF16">
    <property type="entry name" value="ALPHA_BETA-TUBULIN-N-ACETYLTRANSFERASE 9"/>
    <property type="match status" value="1"/>
</dbReference>
<dbReference type="InterPro" id="IPR000182">
    <property type="entry name" value="GNAT_dom"/>
</dbReference>
<dbReference type="SUPFAM" id="SSF55729">
    <property type="entry name" value="Acyl-CoA N-acyltransferases (Nat)"/>
    <property type="match status" value="1"/>
</dbReference>
<sequence>MLVDHNNNNTIIKGNRICLIPYKKKHVEMYHKWLQSEEMLELTASEPLSIEEEYDMQKKWETENDKSIFLIMAKDFDKNIDDIAKGGIIGDINLFYQADDEDGDVAEIDIMIAEKECQRKGYGLEAVSLMLKYGIEYHKVNVFKSIISVDNIPSKSLFKNKFDFKTHSISEVFKEETLLKKVDDEFIKKIDSIIDGHWSVEDYE</sequence>
<proteinExistence type="inferred from homology"/>
<evidence type="ECO:0000256" key="2">
    <source>
        <dbReference type="ARBA" id="ARBA00022679"/>
    </source>
</evidence>
<dbReference type="OrthoDB" id="5043642at2759"/>
<evidence type="ECO:0000313" key="5">
    <source>
        <dbReference type="EMBL" id="ORX57828.1"/>
    </source>
</evidence>
<dbReference type="PANTHER" id="PTHR13256">
    <property type="entry name" value="N-ACETYLTRANSFERASE 9"/>
    <property type="match status" value="1"/>
</dbReference>
<evidence type="ECO:0000256" key="3">
    <source>
        <dbReference type="ARBA" id="ARBA00023315"/>
    </source>
</evidence>
<name>A0A1Y1VKC1_9FUNG</name>
<reference evidence="5 6" key="1">
    <citation type="submission" date="2016-08" db="EMBL/GenBank/DDBJ databases">
        <title>Genomes of anaerobic fungi encode conserved fungal cellulosomes for biomass hydrolysis.</title>
        <authorList>
            <consortium name="DOE Joint Genome Institute"/>
            <person name="Haitjema C.H."/>
            <person name="Gilmore S.P."/>
            <person name="Henske J.K."/>
            <person name="Solomon K.V."/>
            <person name="De Groot R."/>
            <person name="Kuo A."/>
            <person name="Mondo S.J."/>
            <person name="Salamov A.A."/>
            <person name="Labutti K."/>
            <person name="Zhao Z."/>
            <person name="Chiniquy J."/>
            <person name="Barry K."/>
            <person name="Brewer H.M."/>
            <person name="Purvine S.O."/>
            <person name="Wright A.T."/>
            <person name="Boxma B."/>
            <person name="Van Alen T."/>
            <person name="Hackstein J.H."/>
            <person name="Baker S.E."/>
            <person name="Grigoriev I.V."/>
            <person name="O'Malley M.A."/>
        </authorList>
    </citation>
    <scope>NUCLEOTIDE SEQUENCE [LARGE SCALE GENOMIC DNA]</scope>
    <source>
        <strain evidence="6">finn</strain>
    </source>
</reference>
<comment type="caution">
    <text evidence="5">The sequence shown here is derived from an EMBL/GenBank/DDBJ whole genome shotgun (WGS) entry which is preliminary data.</text>
</comment>
<organism evidence="5 6">
    <name type="scientific">Piromyces finnis</name>
    <dbReference type="NCBI Taxonomy" id="1754191"/>
    <lineage>
        <taxon>Eukaryota</taxon>
        <taxon>Fungi</taxon>
        <taxon>Fungi incertae sedis</taxon>
        <taxon>Chytridiomycota</taxon>
        <taxon>Chytridiomycota incertae sedis</taxon>
        <taxon>Neocallimastigomycetes</taxon>
        <taxon>Neocallimastigales</taxon>
        <taxon>Neocallimastigaceae</taxon>
        <taxon>Piromyces</taxon>
    </lineage>
</organism>
<keyword evidence="2" id="KW-0808">Transferase</keyword>
<dbReference type="STRING" id="1754191.A0A1Y1VKC1"/>
<dbReference type="Gene3D" id="3.40.630.30">
    <property type="match status" value="1"/>
</dbReference>
<dbReference type="Proteomes" id="UP000193719">
    <property type="component" value="Unassembled WGS sequence"/>
</dbReference>
<evidence type="ECO:0000259" key="4">
    <source>
        <dbReference type="Pfam" id="PF13302"/>
    </source>
</evidence>
<dbReference type="EMBL" id="MCFH01000005">
    <property type="protein sequence ID" value="ORX57828.1"/>
    <property type="molecule type" value="Genomic_DNA"/>
</dbReference>
<evidence type="ECO:0000256" key="1">
    <source>
        <dbReference type="ARBA" id="ARBA00009342"/>
    </source>
</evidence>
<dbReference type="AlphaFoldDB" id="A0A1Y1VKC1"/>
<comment type="similarity">
    <text evidence="1">Belongs to the acetyltransferase family. GNAT subfamily.</text>
</comment>
<reference evidence="5 6" key="2">
    <citation type="submission" date="2016-08" db="EMBL/GenBank/DDBJ databases">
        <title>Pervasive Adenine N6-methylation of Active Genes in Fungi.</title>
        <authorList>
            <consortium name="DOE Joint Genome Institute"/>
            <person name="Mondo S.J."/>
            <person name="Dannebaum R.O."/>
            <person name="Kuo R.C."/>
            <person name="Labutti K."/>
            <person name="Haridas S."/>
            <person name="Kuo A."/>
            <person name="Salamov A."/>
            <person name="Ahrendt S.R."/>
            <person name="Lipzen A."/>
            <person name="Sullivan W."/>
            <person name="Andreopoulos W.B."/>
            <person name="Clum A."/>
            <person name="Lindquist E."/>
            <person name="Daum C."/>
            <person name="Ramamoorthy G.K."/>
            <person name="Gryganskyi A."/>
            <person name="Culley D."/>
            <person name="Magnuson J.K."/>
            <person name="James T.Y."/>
            <person name="O'Malley M.A."/>
            <person name="Stajich J.E."/>
            <person name="Spatafora J.W."/>
            <person name="Visel A."/>
            <person name="Grigoriev I.V."/>
        </authorList>
    </citation>
    <scope>NUCLEOTIDE SEQUENCE [LARGE SCALE GENOMIC DNA]</scope>
    <source>
        <strain evidence="6">finn</strain>
    </source>
</reference>
<dbReference type="GO" id="GO:0008080">
    <property type="term" value="F:N-acetyltransferase activity"/>
    <property type="evidence" value="ECO:0007669"/>
    <property type="project" value="InterPro"/>
</dbReference>
<protein>
    <recommendedName>
        <fullName evidence="4">N-acetyltransferase domain-containing protein</fullName>
    </recommendedName>
</protein>